<evidence type="ECO:0000256" key="1">
    <source>
        <dbReference type="ARBA" id="ARBA00004141"/>
    </source>
</evidence>
<evidence type="ECO:0000256" key="6">
    <source>
        <dbReference type="ARBA" id="ARBA00023136"/>
    </source>
</evidence>
<gene>
    <name evidence="9" type="ORF">P280DRAFT_415962</name>
</gene>
<dbReference type="PANTHER" id="PTHR11360:SF224">
    <property type="entry name" value="MAJOR FACILITATOR SUPERFAMILY (MFS) PROFILE DOMAIN-CONTAINING PROTEIN-RELATED"/>
    <property type="match status" value="1"/>
</dbReference>
<feature type="transmembrane region" description="Helical" evidence="7">
    <location>
        <begin position="264"/>
        <end position="285"/>
    </location>
</feature>
<dbReference type="EMBL" id="MU006776">
    <property type="protein sequence ID" value="KAF2646559.1"/>
    <property type="molecule type" value="Genomic_DNA"/>
</dbReference>
<dbReference type="InterPro" id="IPR036259">
    <property type="entry name" value="MFS_trans_sf"/>
</dbReference>
<evidence type="ECO:0000256" key="2">
    <source>
        <dbReference type="ARBA" id="ARBA00006727"/>
    </source>
</evidence>
<keyword evidence="4 7" id="KW-0812">Transmembrane</keyword>
<dbReference type="Pfam" id="PF07690">
    <property type="entry name" value="MFS_1"/>
    <property type="match status" value="1"/>
</dbReference>
<dbReference type="Gene3D" id="1.20.1250.20">
    <property type="entry name" value="MFS general substrate transporter like domains"/>
    <property type="match status" value="2"/>
</dbReference>
<dbReference type="AlphaFoldDB" id="A0A6A6SFL3"/>
<reference evidence="9" key="1">
    <citation type="journal article" date="2020" name="Stud. Mycol.">
        <title>101 Dothideomycetes genomes: a test case for predicting lifestyles and emergence of pathogens.</title>
        <authorList>
            <person name="Haridas S."/>
            <person name="Albert R."/>
            <person name="Binder M."/>
            <person name="Bloem J."/>
            <person name="Labutti K."/>
            <person name="Salamov A."/>
            <person name="Andreopoulos B."/>
            <person name="Baker S."/>
            <person name="Barry K."/>
            <person name="Bills G."/>
            <person name="Bluhm B."/>
            <person name="Cannon C."/>
            <person name="Castanera R."/>
            <person name="Culley D."/>
            <person name="Daum C."/>
            <person name="Ezra D."/>
            <person name="Gonzalez J."/>
            <person name="Henrissat B."/>
            <person name="Kuo A."/>
            <person name="Liang C."/>
            <person name="Lipzen A."/>
            <person name="Lutzoni F."/>
            <person name="Magnuson J."/>
            <person name="Mondo S."/>
            <person name="Nolan M."/>
            <person name="Ohm R."/>
            <person name="Pangilinan J."/>
            <person name="Park H.-J."/>
            <person name="Ramirez L."/>
            <person name="Alfaro M."/>
            <person name="Sun H."/>
            <person name="Tritt A."/>
            <person name="Yoshinaga Y."/>
            <person name="Zwiers L.-H."/>
            <person name="Turgeon B."/>
            <person name="Goodwin S."/>
            <person name="Spatafora J."/>
            <person name="Crous P."/>
            <person name="Grigoriev I."/>
        </authorList>
    </citation>
    <scope>NUCLEOTIDE SEQUENCE</scope>
    <source>
        <strain evidence="9">CBS 473.64</strain>
    </source>
</reference>
<dbReference type="SUPFAM" id="SSF103473">
    <property type="entry name" value="MFS general substrate transporter"/>
    <property type="match status" value="1"/>
</dbReference>
<dbReference type="GO" id="GO:0022857">
    <property type="term" value="F:transmembrane transporter activity"/>
    <property type="evidence" value="ECO:0007669"/>
    <property type="project" value="InterPro"/>
</dbReference>
<evidence type="ECO:0000313" key="10">
    <source>
        <dbReference type="Proteomes" id="UP000799753"/>
    </source>
</evidence>
<dbReference type="InterPro" id="IPR020846">
    <property type="entry name" value="MFS_dom"/>
</dbReference>
<comment type="similarity">
    <text evidence="2">Belongs to the major facilitator superfamily. Monocarboxylate porter (TC 2.A.1.13) family.</text>
</comment>
<evidence type="ECO:0000313" key="9">
    <source>
        <dbReference type="EMBL" id="KAF2646559.1"/>
    </source>
</evidence>
<evidence type="ECO:0000256" key="3">
    <source>
        <dbReference type="ARBA" id="ARBA00022448"/>
    </source>
</evidence>
<feature type="transmembrane region" description="Helical" evidence="7">
    <location>
        <begin position="297"/>
        <end position="317"/>
    </location>
</feature>
<feature type="transmembrane region" description="Helical" evidence="7">
    <location>
        <begin position="132"/>
        <end position="151"/>
    </location>
</feature>
<keyword evidence="6 7" id="KW-0472">Membrane</keyword>
<evidence type="ECO:0000259" key="8">
    <source>
        <dbReference type="PROSITE" id="PS50850"/>
    </source>
</evidence>
<dbReference type="PROSITE" id="PS50850">
    <property type="entry name" value="MFS"/>
    <property type="match status" value="1"/>
</dbReference>
<dbReference type="GO" id="GO:0016020">
    <property type="term" value="C:membrane"/>
    <property type="evidence" value="ECO:0007669"/>
    <property type="project" value="UniProtKB-SubCell"/>
</dbReference>
<evidence type="ECO:0000256" key="7">
    <source>
        <dbReference type="SAM" id="Phobius"/>
    </source>
</evidence>
<proteinExistence type="inferred from homology"/>
<feature type="transmembrane region" description="Helical" evidence="7">
    <location>
        <begin position="103"/>
        <end position="125"/>
    </location>
</feature>
<evidence type="ECO:0000256" key="5">
    <source>
        <dbReference type="ARBA" id="ARBA00022989"/>
    </source>
</evidence>
<name>A0A6A6SFL3_9PLEO</name>
<organism evidence="9 10">
    <name type="scientific">Massarina eburnea CBS 473.64</name>
    <dbReference type="NCBI Taxonomy" id="1395130"/>
    <lineage>
        <taxon>Eukaryota</taxon>
        <taxon>Fungi</taxon>
        <taxon>Dikarya</taxon>
        <taxon>Ascomycota</taxon>
        <taxon>Pezizomycotina</taxon>
        <taxon>Dothideomycetes</taxon>
        <taxon>Pleosporomycetidae</taxon>
        <taxon>Pleosporales</taxon>
        <taxon>Massarineae</taxon>
        <taxon>Massarinaceae</taxon>
        <taxon>Massarina</taxon>
    </lineage>
</organism>
<feature type="transmembrane region" description="Helical" evidence="7">
    <location>
        <begin position="157"/>
        <end position="177"/>
    </location>
</feature>
<sequence>MAHQTPTANQWPSTTHSDADDEIQPLLCSNSQPQPISKLPTRNVISKKTHQDKFIVDHGFSAWLQVLCGWILFMNSWGLPNSFGAFQTFYVKELIPEQSAASVAWIGSIQLFLTTLGCLFGGIFLDRGYLQSLIAVGTGLEVVGLLATSFSTKYWQLLLAQGVCVGLGSGLLALFPITVISMYFEKKRMVAVGIASTGASFTGILYPIVLRYLFTKVGFPWAVRFLVLFILATNAIPMIAMRLQSEGKEGGSKLSLHHFKDPTYSVFVATFTLLTASVTVPFFFIPEYALKLGIEETMAFNLLAVMNAANLFGRLVPSFVADRYGGMSTLLPLTFICTISLIVLPLITATPLLPIIPTLVVFSLFYGFAAGSVMILPAPIIVNLSPISTDLGVRMGLAHLCAAFGGLIGNPISGAVKKEGYGNGDVGAVQEFKWLWWTAALIMGSGMLLLGLARRLRTGSWAGQSVA</sequence>
<dbReference type="Proteomes" id="UP000799753">
    <property type="component" value="Unassembled WGS sequence"/>
</dbReference>
<accession>A0A6A6SFL3</accession>
<keyword evidence="10" id="KW-1185">Reference proteome</keyword>
<dbReference type="PANTHER" id="PTHR11360">
    <property type="entry name" value="MONOCARBOXYLATE TRANSPORTER"/>
    <property type="match status" value="1"/>
</dbReference>
<comment type="subcellular location">
    <subcellularLocation>
        <location evidence="1">Membrane</location>
        <topology evidence="1">Multi-pass membrane protein</topology>
    </subcellularLocation>
</comment>
<dbReference type="InterPro" id="IPR011701">
    <property type="entry name" value="MFS"/>
</dbReference>
<dbReference type="InterPro" id="IPR050327">
    <property type="entry name" value="Proton-linked_MCT"/>
</dbReference>
<dbReference type="OrthoDB" id="6509908at2759"/>
<feature type="transmembrane region" description="Helical" evidence="7">
    <location>
        <begin position="329"/>
        <end position="347"/>
    </location>
</feature>
<feature type="transmembrane region" description="Helical" evidence="7">
    <location>
        <begin position="189"/>
        <end position="209"/>
    </location>
</feature>
<feature type="transmembrane region" description="Helical" evidence="7">
    <location>
        <begin position="359"/>
        <end position="384"/>
    </location>
</feature>
<feature type="transmembrane region" description="Helical" evidence="7">
    <location>
        <begin position="221"/>
        <end position="243"/>
    </location>
</feature>
<evidence type="ECO:0000256" key="4">
    <source>
        <dbReference type="ARBA" id="ARBA00022692"/>
    </source>
</evidence>
<feature type="transmembrane region" description="Helical" evidence="7">
    <location>
        <begin position="434"/>
        <end position="453"/>
    </location>
</feature>
<keyword evidence="3" id="KW-0813">Transport</keyword>
<keyword evidence="5 7" id="KW-1133">Transmembrane helix</keyword>
<feature type="domain" description="Major facilitator superfamily (MFS) profile" evidence="8">
    <location>
        <begin position="62"/>
        <end position="457"/>
    </location>
</feature>
<protein>
    <submittedName>
        <fullName evidence="9">MFS general substrate transporter</fullName>
    </submittedName>
</protein>